<dbReference type="PANTHER" id="PTHR38663:SF1">
    <property type="entry name" value="L-ORNITHINE N(5)-MONOOXYGENASE"/>
    <property type="match status" value="1"/>
</dbReference>
<dbReference type="Proteomes" id="UP001078573">
    <property type="component" value="Unassembled WGS sequence"/>
</dbReference>
<proteinExistence type="predicted"/>
<dbReference type="Gene3D" id="3.50.50.60">
    <property type="entry name" value="FAD/NAD(P)-binding domain"/>
    <property type="match status" value="1"/>
</dbReference>
<dbReference type="SUPFAM" id="SSF51905">
    <property type="entry name" value="FAD/NAD(P)-binding domain"/>
    <property type="match status" value="2"/>
</dbReference>
<gene>
    <name evidence="1" type="ORF">MOC89_14735</name>
</gene>
<dbReference type="PANTHER" id="PTHR38663">
    <property type="match status" value="1"/>
</dbReference>
<sequence length="390" mass="44372">MYKWLIIGGGIQGTTLAVHLVKSGRASIEDLAVIDPHERPLECWKRNTSRIQMKYLRSPSVHHVDTEPFSLQTYADKSQWPEVFFGRYKRPSLSLFNQHCETVLDEIHIDQAWKTGMVTNLRRKNGLWEAETDTAGTLTGERVVLAMSFSHQPSWPEWTKPYQNDGIYHVFDREVHDVSNESVQMAVVGGGITAAHYAIKLADDGHDVTMLVRHPFRIYDFDSDPGWLGPKYMKAFSKTSDYQKRRQWITSARHRGSFPKDISRTLAVYKEEGRIKVIQDEIDSCQKTDDGKIQIHCKTSESRYEYERVALATGFTSDISRFDWVQRAAQAEQLPYAGCGFPIVGKDLQWGKGLYVMGAFAELEIGPTARNISGARKAAYTIAYTAKHTN</sequence>
<reference evidence="1" key="1">
    <citation type="submission" date="2022-02" db="EMBL/GenBank/DDBJ databases">
        <title>Crop Bioprotection Bacillus Genome Sequencing.</title>
        <authorList>
            <person name="Dunlap C."/>
        </authorList>
    </citation>
    <scope>NUCLEOTIDE SEQUENCE</scope>
    <source>
        <strain evidence="1">WR1O2A-53</strain>
    </source>
</reference>
<organism evidence="1 2">
    <name type="scientific">Bacillus spizizenii</name>
    <name type="common">Bacillus subtilis subsp. spizizenii</name>
    <dbReference type="NCBI Taxonomy" id="96241"/>
    <lineage>
        <taxon>Bacteria</taxon>
        <taxon>Bacillati</taxon>
        <taxon>Bacillota</taxon>
        <taxon>Bacilli</taxon>
        <taxon>Bacillales</taxon>
        <taxon>Bacillaceae</taxon>
        <taxon>Bacillus</taxon>
    </lineage>
</organism>
<dbReference type="InterPro" id="IPR036188">
    <property type="entry name" value="FAD/NAD-bd_sf"/>
</dbReference>
<protein>
    <submittedName>
        <fullName evidence="1">Lysine N(6)-hydroxylase/L-ornithine N(5)-oxygenase family protein</fullName>
    </submittedName>
</protein>
<name>A0A9Q4E5X7_BACSC</name>
<dbReference type="PRINTS" id="PR00368">
    <property type="entry name" value="FADPNR"/>
</dbReference>
<accession>A0A9Q4E5X7</accession>
<evidence type="ECO:0000313" key="1">
    <source>
        <dbReference type="EMBL" id="MCY8458127.1"/>
    </source>
</evidence>
<dbReference type="EMBL" id="JALAPQ010000018">
    <property type="protein sequence ID" value="MCY8458127.1"/>
    <property type="molecule type" value="Genomic_DNA"/>
</dbReference>
<dbReference type="AlphaFoldDB" id="A0A9Q4E5X7"/>
<dbReference type="Pfam" id="PF13738">
    <property type="entry name" value="Pyr_redox_3"/>
    <property type="match status" value="1"/>
</dbReference>
<evidence type="ECO:0000313" key="2">
    <source>
        <dbReference type="Proteomes" id="UP001078573"/>
    </source>
</evidence>
<comment type="caution">
    <text evidence="1">The sequence shown here is derived from an EMBL/GenBank/DDBJ whole genome shotgun (WGS) entry which is preliminary data.</text>
</comment>